<keyword evidence="3" id="KW-0597">Phosphoprotein</keyword>
<protein>
    <recommendedName>
        <fullName evidence="2">histidine kinase</fullName>
        <ecNumber evidence="2">2.7.13.3</ecNumber>
    </recommendedName>
</protein>
<comment type="caution">
    <text evidence="8">The sequence shown here is derived from an EMBL/GenBank/DDBJ whole genome shotgun (WGS) entry which is preliminary data.</text>
</comment>
<sequence length="153" mass="16996">MAARMEKLVLAHKQLVRDAKFEACTSDRHVHWSATRRITVHGNRDFLSRALENVVRNAVKYTAEETAVEIILEREEATALLRVSDRGPGVPEEQLADIFRPFYRVAEARDRKSGGTGIGLAIAEKTVTLHGGSIAARNLPRGGLEVEIRLPQC</sequence>
<gene>
    <name evidence="8" type="ORF">E4633_06870</name>
</gene>
<dbReference type="PRINTS" id="PR00344">
    <property type="entry name" value="BCTRLSENSOR"/>
</dbReference>
<organism evidence="8 9">
    <name type="scientific">Geomonas terrae</name>
    <dbReference type="NCBI Taxonomy" id="2562681"/>
    <lineage>
        <taxon>Bacteria</taxon>
        <taxon>Pseudomonadati</taxon>
        <taxon>Thermodesulfobacteriota</taxon>
        <taxon>Desulfuromonadia</taxon>
        <taxon>Geobacterales</taxon>
        <taxon>Geobacteraceae</taxon>
        <taxon>Geomonas</taxon>
    </lineage>
</organism>
<evidence type="ECO:0000256" key="4">
    <source>
        <dbReference type="ARBA" id="ARBA00022679"/>
    </source>
</evidence>
<name>A0A4S1CPB7_9BACT</name>
<dbReference type="Gene3D" id="3.30.565.10">
    <property type="entry name" value="Histidine kinase-like ATPase, C-terminal domain"/>
    <property type="match status" value="1"/>
</dbReference>
<dbReference type="FunFam" id="3.30.565.10:FF:000006">
    <property type="entry name" value="Sensor histidine kinase WalK"/>
    <property type="match status" value="1"/>
</dbReference>
<dbReference type="GO" id="GO:0000155">
    <property type="term" value="F:phosphorelay sensor kinase activity"/>
    <property type="evidence" value="ECO:0007669"/>
    <property type="project" value="TreeGrafter"/>
</dbReference>
<dbReference type="InterPro" id="IPR004358">
    <property type="entry name" value="Sig_transdc_His_kin-like_C"/>
</dbReference>
<evidence type="ECO:0000256" key="1">
    <source>
        <dbReference type="ARBA" id="ARBA00000085"/>
    </source>
</evidence>
<dbReference type="InterPro" id="IPR005467">
    <property type="entry name" value="His_kinase_dom"/>
</dbReference>
<keyword evidence="9" id="KW-1185">Reference proteome</keyword>
<evidence type="ECO:0000313" key="8">
    <source>
        <dbReference type="EMBL" id="TGU75166.1"/>
    </source>
</evidence>
<dbReference type="PANTHER" id="PTHR45453:SF1">
    <property type="entry name" value="PHOSPHATE REGULON SENSOR PROTEIN PHOR"/>
    <property type="match status" value="1"/>
</dbReference>
<evidence type="ECO:0000256" key="5">
    <source>
        <dbReference type="ARBA" id="ARBA00022777"/>
    </source>
</evidence>
<keyword evidence="6" id="KW-0902">Two-component regulatory system</keyword>
<proteinExistence type="predicted"/>
<dbReference type="GO" id="GO:0004721">
    <property type="term" value="F:phosphoprotein phosphatase activity"/>
    <property type="evidence" value="ECO:0007669"/>
    <property type="project" value="TreeGrafter"/>
</dbReference>
<dbReference type="GO" id="GO:0005886">
    <property type="term" value="C:plasma membrane"/>
    <property type="evidence" value="ECO:0007669"/>
    <property type="project" value="TreeGrafter"/>
</dbReference>
<dbReference type="SMART" id="SM00387">
    <property type="entry name" value="HATPase_c"/>
    <property type="match status" value="1"/>
</dbReference>
<dbReference type="AlphaFoldDB" id="A0A4S1CPB7"/>
<dbReference type="EC" id="2.7.13.3" evidence="2"/>
<dbReference type="InterPro" id="IPR050351">
    <property type="entry name" value="BphY/WalK/GraS-like"/>
</dbReference>
<dbReference type="SUPFAM" id="SSF55874">
    <property type="entry name" value="ATPase domain of HSP90 chaperone/DNA topoisomerase II/histidine kinase"/>
    <property type="match status" value="1"/>
</dbReference>
<dbReference type="InterPro" id="IPR003594">
    <property type="entry name" value="HATPase_dom"/>
</dbReference>
<evidence type="ECO:0000256" key="6">
    <source>
        <dbReference type="ARBA" id="ARBA00023012"/>
    </source>
</evidence>
<dbReference type="Pfam" id="PF02518">
    <property type="entry name" value="HATPase_c"/>
    <property type="match status" value="1"/>
</dbReference>
<evidence type="ECO:0000256" key="2">
    <source>
        <dbReference type="ARBA" id="ARBA00012438"/>
    </source>
</evidence>
<reference evidence="8 9" key="1">
    <citation type="submission" date="2019-04" db="EMBL/GenBank/DDBJ databases">
        <title>Geobacter oryzae sp. nov., ferric-reducing bacteria isolated from paddy soil.</title>
        <authorList>
            <person name="Xu Z."/>
            <person name="Masuda Y."/>
            <person name="Itoh H."/>
            <person name="Senoo K."/>
        </authorList>
    </citation>
    <scope>NUCLEOTIDE SEQUENCE [LARGE SCALE GENOMIC DNA]</scope>
    <source>
        <strain evidence="8 9">Red111</strain>
    </source>
</reference>
<evidence type="ECO:0000313" key="9">
    <source>
        <dbReference type="Proteomes" id="UP000306416"/>
    </source>
</evidence>
<keyword evidence="4" id="KW-0808">Transferase</keyword>
<dbReference type="Proteomes" id="UP000306416">
    <property type="component" value="Unassembled WGS sequence"/>
</dbReference>
<comment type="catalytic activity">
    <reaction evidence="1">
        <text>ATP + protein L-histidine = ADP + protein N-phospho-L-histidine.</text>
        <dbReference type="EC" id="2.7.13.3"/>
    </reaction>
</comment>
<dbReference type="PANTHER" id="PTHR45453">
    <property type="entry name" value="PHOSPHATE REGULON SENSOR PROTEIN PHOR"/>
    <property type="match status" value="1"/>
</dbReference>
<dbReference type="InterPro" id="IPR036890">
    <property type="entry name" value="HATPase_C_sf"/>
</dbReference>
<dbReference type="GO" id="GO:0016036">
    <property type="term" value="P:cellular response to phosphate starvation"/>
    <property type="evidence" value="ECO:0007669"/>
    <property type="project" value="TreeGrafter"/>
</dbReference>
<dbReference type="PROSITE" id="PS50109">
    <property type="entry name" value="HIS_KIN"/>
    <property type="match status" value="1"/>
</dbReference>
<keyword evidence="5" id="KW-0418">Kinase</keyword>
<evidence type="ECO:0000256" key="3">
    <source>
        <dbReference type="ARBA" id="ARBA00022553"/>
    </source>
</evidence>
<evidence type="ECO:0000259" key="7">
    <source>
        <dbReference type="PROSITE" id="PS50109"/>
    </source>
</evidence>
<feature type="domain" description="Histidine kinase" evidence="7">
    <location>
        <begin position="40"/>
        <end position="153"/>
    </location>
</feature>
<accession>A0A4S1CPB7</accession>
<dbReference type="EMBL" id="SRSC01000001">
    <property type="protein sequence ID" value="TGU75166.1"/>
    <property type="molecule type" value="Genomic_DNA"/>
</dbReference>